<organism evidence="2">
    <name type="scientific">Brassica cretica</name>
    <name type="common">Mustard</name>
    <dbReference type="NCBI Taxonomy" id="69181"/>
    <lineage>
        <taxon>Eukaryota</taxon>
        <taxon>Viridiplantae</taxon>
        <taxon>Streptophyta</taxon>
        <taxon>Embryophyta</taxon>
        <taxon>Tracheophyta</taxon>
        <taxon>Spermatophyta</taxon>
        <taxon>Magnoliopsida</taxon>
        <taxon>eudicotyledons</taxon>
        <taxon>Gunneridae</taxon>
        <taxon>Pentapetalae</taxon>
        <taxon>rosids</taxon>
        <taxon>malvids</taxon>
        <taxon>Brassicales</taxon>
        <taxon>Brassicaceae</taxon>
        <taxon>Brassiceae</taxon>
        <taxon>Brassica</taxon>
    </lineage>
</organism>
<feature type="chain" id="PRO_5035792927" evidence="1">
    <location>
        <begin position="21"/>
        <end position="344"/>
    </location>
</feature>
<dbReference type="AlphaFoldDB" id="A0A8S9HUS3"/>
<name>A0A8S9HUS3_BRACR</name>
<dbReference type="EMBL" id="QGKY02001250">
    <property type="protein sequence ID" value="KAF2562761.1"/>
    <property type="molecule type" value="Genomic_DNA"/>
</dbReference>
<accession>A0A8S9HUS3</accession>
<sequence>MAATKIFFISWFSFFTPSKALKDYSDDSQKTSRNTLDKSSNAFYARQYFRQDFHEVFRKSSEVFCLKFFRSESDFGKLLRRLSEDFLKSSNPFYAIRLPTKSSGAKSSGSLQFFRYESDFGRLLKRILEDSRKTLERFLGKSSNVFYARRLPAKSSGSLPKSSAQDLKQALKDYSDDSQKTSQNTLDKSSNAFYARQYFRQDFHEVFRSLLPKVVQILDMYFVFFRSESDFEKLLRRLSEDFLKSSNPFYAIRLPTKSSGAKSSGSLLKSSAQNMSQTLEDFSKESWKTLGRLLKDFLGSLLMYFMLEDFPRSLREVFRSLLPKVGQMNDVKWSPSLSMLRNDI</sequence>
<proteinExistence type="predicted"/>
<evidence type="ECO:0000256" key="1">
    <source>
        <dbReference type="SAM" id="SignalP"/>
    </source>
</evidence>
<reference evidence="2" key="1">
    <citation type="submission" date="2019-12" db="EMBL/GenBank/DDBJ databases">
        <title>Genome sequencing and annotation of Brassica cretica.</title>
        <authorList>
            <person name="Studholme D.J."/>
            <person name="Sarris P.F."/>
        </authorList>
    </citation>
    <scope>NUCLEOTIDE SEQUENCE</scope>
    <source>
        <strain evidence="2">PFS-102/07</strain>
        <tissue evidence="2">Leaf</tissue>
    </source>
</reference>
<protein>
    <submittedName>
        <fullName evidence="2">Uncharacterized protein</fullName>
    </submittedName>
</protein>
<evidence type="ECO:0000313" key="2">
    <source>
        <dbReference type="EMBL" id="KAF2562761.1"/>
    </source>
</evidence>
<feature type="signal peptide" evidence="1">
    <location>
        <begin position="1"/>
        <end position="20"/>
    </location>
</feature>
<comment type="caution">
    <text evidence="2">The sequence shown here is derived from an EMBL/GenBank/DDBJ whole genome shotgun (WGS) entry which is preliminary data.</text>
</comment>
<keyword evidence="1" id="KW-0732">Signal</keyword>
<gene>
    <name evidence="2" type="ORF">F2Q70_00015855</name>
</gene>